<dbReference type="GO" id="GO:0005886">
    <property type="term" value="C:plasma membrane"/>
    <property type="evidence" value="ECO:0007669"/>
    <property type="project" value="TreeGrafter"/>
</dbReference>
<organism evidence="4 5">
    <name type="scientific">Apteryx owenii</name>
    <name type="common">Little spotted kiwi</name>
    <dbReference type="NCBI Taxonomy" id="8824"/>
    <lineage>
        <taxon>Eukaryota</taxon>
        <taxon>Metazoa</taxon>
        <taxon>Chordata</taxon>
        <taxon>Craniata</taxon>
        <taxon>Vertebrata</taxon>
        <taxon>Euteleostomi</taxon>
        <taxon>Archelosauria</taxon>
        <taxon>Archosauria</taxon>
        <taxon>Dinosauria</taxon>
        <taxon>Saurischia</taxon>
        <taxon>Theropoda</taxon>
        <taxon>Coelurosauria</taxon>
        <taxon>Aves</taxon>
        <taxon>Palaeognathae</taxon>
        <taxon>Apterygiformes</taxon>
        <taxon>Apterygidae</taxon>
        <taxon>Apteryx</taxon>
    </lineage>
</organism>
<dbReference type="Ensembl" id="ENSAOWT00000003588.1">
    <property type="protein sequence ID" value="ENSAOWP00000003141.1"/>
    <property type="gene ID" value="ENSAOWG00000002227.1"/>
</dbReference>
<evidence type="ECO:0000256" key="3">
    <source>
        <dbReference type="SAM" id="Phobius"/>
    </source>
</evidence>
<dbReference type="Proteomes" id="UP000694424">
    <property type="component" value="Unplaced"/>
</dbReference>
<evidence type="ECO:0000256" key="2">
    <source>
        <dbReference type="ARBA" id="ARBA00008335"/>
    </source>
</evidence>
<keyword evidence="5" id="KW-1185">Reference proteome</keyword>
<dbReference type="SUPFAM" id="SSF103473">
    <property type="entry name" value="MFS general substrate transporter"/>
    <property type="match status" value="1"/>
</dbReference>
<evidence type="ECO:0008006" key="6">
    <source>
        <dbReference type="Google" id="ProtNLM"/>
    </source>
</evidence>
<evidence type="ECO:0000256" key="1">
    <source>
        <dbReference type="ARBA" id="ARBA00004141"/>
    </source>
</evidence>
<dbReference type="InterPro" id="IPR039672">
    <property type="entry name" value="MFS_2"/>
</dbReference>
<dbReference type="PANTHER" id="PTHR11328:SF31">
    <property type="entry name" value="SODIUM-DEPENDENT LYSOPHOSPHATIDYLCHOLINE SYMPORTER 1 ISOFORM X1-RELATED"/>
    <property type="match status" value="1"/>
</dbReference>
<reference evidence="4" key="2">
    <citation type="submission" date="2025-09" db="UniProtKB">
        <authorList>
            <consortium name="Ensembl"/>
        </authorList>
    </citation>
    <scope>IDENTIFICATION</scope>
</reference>
<feature type="transmembrane region" description="Helical" evidence="3">
    <location>
        <begin position="137"/>
        <end position="157"/>
    </location>
</feature>
<feature type="transmembrane region" description="Helical" evidence="3">
    <location>
        <begin position="406"/>
        <end position="429"/>
    </location>
</feature>
<keyword evidence="3" id="KW-0472">Membrane</keyword>
<feature type="transmembrane region" description="Helical" evidence="3">
    <location>
        <begin position="209"/>
        <end position="229"/>
    </location>
</feature>
<keyword evidence="3" id="KW-1133">Transmembrane helix</keyword>
<feature type="transmembrane region" description="Helical" evidence="3">
    <location>
        <begin position="498"/>
        <end position="519"/>
    </location>
</feature>
<dbReference type="PANTHER" id="PTHR11328">
    <property type="entry name" value="MAJOR FACILITATOR SUPERFAMILY DOMAIN-CONTAINING PROTEIN"/>
    <property type="match status" value="1"/>
</dbReference>
<feature type="transmembrane region" description="Helical" evidence="3">
    <location>
        <begin position="322"/>
        <end position="348"/>
    </location>
</feature>
<feature type="transmembrane region" description="Helical" evidence="3">
    <location>
        <begin position="266"/>
        <end position="289"/>
    </location>
</feature>
<feature type="transmembrane region" description="Helical" evidence="3">
    <location>
        <begin position="169"/>
        <end position="188"/>
    </location>
</feature>
<protein>
    <recommendedName>
        <fullName evidence="6">Sodium-dependent lysophosphatidylcholine symporter 1</fullName>
    </recommendedName>
</protein>
<feature type="transmembrane region" description="Helical" evidence="3">
    <location>
        <begin position="354"/>
        <end position="376"/>
    </location>
</feature>
<reference evidence="4" key="1">
    <citation type="submission" date="2025-08" db="UniProtKB">
        <authorList>
            <consortium name="Ensembl"/>
        </authorList>
    </citation>
    <scope>IDENTIFICATION</scope>
</reference>
<accession>A0A8B9NXJ5</accession>
<dbReference type="InterPro" id="IPR036259">
    <property type="entry name" value="MFS_trans_sf"/>
</dbReference>
<feature type="transmembrane region" description="Helical" evidence="3">
    <location>
        <begin position="383"/>
        <end position="400"/>
    </location>
</feature>
<sequence>MTSFALWARKPPLPCHVPVKDAVVSAGMVPGGQEDAELPRLTQEGALPQRRVVHSEFQEEPGLPLCRKVCYAIGGIPYQMTGNALGFFFQIFLLDVVQLEPFHASLILFLGRAWDAVTDPAIGFLVSKSPRRKFGKLVPWIACSTPFGVLFYCMMWSILPDTTSVSLTFLWYLFTYSFFQTCMTCYHVPYSSLTMFLGGTQRDRDLATAYRMGMEVFSTLLGAGIQGQIVGSYHTHMMNSCYMLDGTLPNTSSSSLTDSLENTRKAYTFASLVLGSIYCLSCLILIFGVREQPGPLSPLGKVELPFSSCLKMIMKHKPYTQLLCGFLFASVAFQIVQGIFAIFCTYAASLAGEFHHLVLIMLVTASLSIPFWQWLLGKFGKKMAVSSGLVIIIPALVAITQVTHNFLAFIFLMMVAGCSMAVLYLLPWSMLPDAVDDFRLRNPSCLNLEALFYSFYVFFNKFAGGLAVGISTLSLHFAGYHAGDCTRNPSVILTLQLLMAPVPISLLLIAIIIFSIYPINEKRRKQMRMEMEAIGHHVQHGNTE</sequence>
<keyword evidence="3" id="KW-0812">Transmembrane</keyword>
<evidence type="ECO:0000313" key="4">
    <source>
        <dbReference type="Ensembl" id="ENSAOWP00000003141.1"/>
    </source>
</evidence>
<dbReference type="GO" id="GO:0015293">
    <property type="term" value="F:symporter activity"/>
    <property type="evidence" value="ECO:0007669"/>
    <property type="project" value="InterPro"/>
</dbReference>
<dbReference type="AlphaFoldDB" id="A0A8B9NXJ5"/>
<dbReference type="GO" id="GO:0008643">
    <property type="term" value="P:carbohydrate transport"/>
    <property type="evidence" value="ECO:0007669"/>
    <property type="project" value="InterPro"/>
</dbReference>
<comment type="subcellular location">
    <subcellularLocation>
        <location evidence="1">Membrane</location>
        <topology evidence="1">Multi-pass membrane protein</topology>
    </subcellularLocation>
</comment>
<dbReference type="Gene3D" id="1.20.1250.20">
    <property type="entry name" value="MFS general substrate transporter like domains"/>
    <property type="match status" value="1"/>
</dbReference>
<dbReference type="Pfam" id="PF13347">
    <property type="entry name" value="MFS_2"/>
    <property type="match status" value="1"/>
</dbReference>
<comment type="similarity">
    <text evidence="2">Belongs to the major facilitator superfamily.</text>
</comment>
<proteinExistence type="inferred from homology"/>
<name>A0A8B9NXJ5_APTOW</name>
<feature type="transmembrane region" description="Helical" evidence="3">
    <location>
        <begin position="450"/>
        <end position="478"/>
    </location>
</feature>
<evidence type="ECO:0000313" key="5">
    <source>
        <dbReference type="Proteomes" id="UP000694424"/>
    </source>
</evidence>